<feature type="region of interest" description="Disordered" evidence="1">
    <location>
        <begin position="93"/>
        <end position="112"/>
    </location>
</feature>
<evidence type="ECO:0000256" key="1">
    <source>
        <dbReference type="SAM" id="MobiDB-lite"/>
    </source>
</evidence>
<sequence>MEFIWLSVIIEDFIMSGGCFILMLLLASTLRAVSSHVNSVQSNQRFTMHTALSCLGEVNGETVPYKLLHIGNITMIACSLVLLCNNCSKKKNAEPQKRSIGNERQVRSSSDTSKIMEKTLKVFSCENVLFKKALKPMKVFTQTKKKFNDQRMKKQTRKHSNNMADCEVRTSSADPFDVVNMELRKLSEEKNPHTEFSLTERPCTTIVTMKLGFQRTHRKHKHHHRKHHHKKRRSKSKHIDDSGPCSSTTKKERGMHVSLNETSITYNEGMSKTLEGLKPREFVKGAKEIIGRDRQQRICYNCIPSDGSHFVDKTLLLTTKLELNTFCHLDLNLTTITGVCNTDH</sequence>
<feature type="compositionally biased region" description="Basic and acidic residues" evidence="1">
    <location>
        <begin position="93"/>
        <end position="106"/>
    </location>
</feature>
<name>A0A9J2Q6P8_ASCLU</name>
<reference evidence="4" key="1">
    <citation type="submission" date="2023-03" db="UniProtKB">
        <authorList>
            <consortium name="WormBaseParasite"/>
        </authorList>
    </citation>
    <scope>IDENTIFICATION</scope>
</reference>
<dbReference type="WBParaSite" id="ALUE_0001720901-mRNA-1">
    <property type="protein sequence ID" value="ALUE_0001720901-mRNA-1"/>
    <property type="gene ID" value="ALUE_0001720901"/>
</dbReference>
<keyword evidence="2" id="KW-1133">Transmembrane helix</keyword>
<feature type="transmembrane region" description="Helical" evidence="2">
    <location>
        <begin position="12"/>
        <end position="33"/>
    </location>
</feature>
<feature type="compositionally biased region" description="Basic residues" evidence="1">
    <location>
        <begin position="216"/>
        <end position="236"/>
    </location>
</feature>
<dbReference type="AlphaFoldDB" id="A0A9J2Q6P8"/>
<dbReference type="Proteomes" id="UP000036681">
    <property type="component" value="Unplaced"/>
</dbReference>
<proteinExistence type="predicted"/>
<evidence type="ECO:0000313" key="4">
    <source>
        <dbReference type="WBParaSite" id="ALUE_0001720901-mRNA-1"/>
    </source>
</evidence>
<protein>
    <submittedName>
        <fullName evidence="4">Uncharacterized protein</fullName>
    </submittedName>
</protein>
<evidence type="ECO:0000313" key="3">
    <source>
        <dbReference type="Proteomes" id="UP000036681"/>
    </source>
</evidence>
<evidence type="ECO:0000256" key="2">
    <source>
        <dbReference type="SAM" id="Phobius"/>
    </source>
</evidence>
<keyword evidence="3" id="KW-1185">Reference proteome</keyword>
<keyword evidence="2" id="KW-0812">Transmembrane</keyword>
<accession>A0A9J2Q6P8</accession>
<keyword evidence="2" id="KW-0472">Membrane</keyword>
<feature type="region of interest" description="Disordered" evidence="1">
    <location>
        <begin position="145"/>
        <end position="164"/>
    </location>
</feature>
<feature type="region of interest" description="Disordered" evidence="1">
    <location>
        <begin position="216"/>
        <end position="254"/>
    </location>
</feature>
<organism evidence="3 4">
    <name type="scientific">Ascaris lumbricoides</name>
    <name type="common">Giant roundworm</name>
    <dbReference type="NCBI Taxonomy" id="6252"/>
    <lineage>
        <taxon>Eukaryota</taxon>
        <taxon>Metazoa</taxon>
        <taxon>Ecdysozoa</taxon>
        <taxon>Nematoda</taxon>
        <taxon>Chromadorea</taxon>
        <taxon>Rhabditida</taxon>
        <taxon>Spirurina</taxon>
        <taxon>Ascaridomorpha</taxon>
        <taxon>Ascaridoidea</taxon>
        <taxon>Ascarididae</taxon>
        <taxon>Ascaris</taxon>
    </lineage>
</organism>